<comment type="caution">
    <text evidence="3">The sequence shown here is derived from an EMBL/GenBank/DDBJ whole genome shotgun (WGS) entry which is preliminary data.</text>
</comment>
<dbReference type="STRING" id="1122149.FD44_GL001794"/>
<dbReference type="Proteomes" id="UP000294854">
    <property type="component" value="Unassembled WGS sequence"/>
</dbReference>
<sequence>MSTQIHFRMDETEKNKFETILNQLGLTPAQAFKIFAKKTIEAGGIPFEVSQPSNQLTAAINSHDYKEFTSAAEGLKWLHE</sequence>
<dbReference type="GO" id="GO:0006355">
    <property type="term" value="P:regulation of DNA-templated transcription"/>
    <property type="evidence" value="ECO:0007669"/>
    <property type="project" value="InterPro"/>
</dbReference>
<dbReference type="OrthoDB" id="9804867at2"/>
<evidence type="ECO:0000313" key="3">
    <source>
        <dbReference type="EMBL" id="TDG79955.1"/>
    </source>
</evidence>
<accession>A0A4R5NSF0</accession>
<dbReference type="PANTHER" id="PTHR38781:SF1">
    <property type="entry name" value="ANTITOXIN DINJ-RELATED"/>
    <property type="match status" value="1"/>
</dbReference>
<gene>
    <name evidence="3" type="ORF">C5L31_002174</name>
</gene>
<dbReference type="AlphaFoldDB" id="A0A4R5NSF0"/>
<name>A0A4R5NSF0_9LACO</name>
<dbReference type="InterPro" id="IPR013321">
    <property type="entry name" value="Arc_rbn_hlx_hlx"/>
</dbReference>
<dbReference type="Pfam" id="PF04221">
    <property type="entry name" value="RelB"/>
    <property type="match status" value="1"/>
</dbReference>
<keyword evidence="2" id="KW-1277">Toxin-antitoxin system</keyword>
<dbReference type="GO" id="GO:0006351">
    <property type="term" value="P:DNA-templated transcription"/>
    <property type="evidence" value="ECO:0007669"/>
    <property type="project" value="TreeGrafter"/>
</dbReference>
<dbReference type="Gene3D" id="1.10.1220.10">
    <property type="entry name" value="Met repressor-like"/>
    <property type="match status" value="1"/>
</dbReference>
<dbReference type="InterPro" id="IPR007337">
    <property type="entry name" value="RelB/DinJ"/>
</dbReference>
<evidence type="ECO:0000256" key="2">
    <source>
        <dbReference type="ARBA" id="ARBA00022649"/>
    </source>
</evidence>
<organism evidence="3 4">
    <name type="scientific">Secundilactobacillus malefermentans</name>
    <dbReference type="NCBI Taxonomy" id="176292"/>
    <lineage>
        <taxon>Bacteria</taxon>
        <taxon>Bacillati</taxon>
        <taxon>Bacillota</taxon>
        <taxon>Bacilli</taxon>
        <taxon>Lactobacillales</taxon>
        <taxon>Lactobacillaceae</taxon>
        <taxon>Secundilactobacillus</taxon>
    </lineage>
</organism>
<dbReference type="PANTHER" id="PTHR38781">
    <property type="entry name" value="ANTITOXIN DINJ-RELATED"/>
    <property type="match status" value="1"/>
</dbReference>
<dbReference type="RefSeq" id="WP_010620349.1">
    <property type="nucleotide sequence ID" value="NZ_CP042371.1"/>
</dbReference>
<evidence type="ECO:0000256" key="1">
    <source>
        <dbReference type="ARBA" id="ARBA00010562"/>
    </source>
</evidence>
<dbReference type="EMBL" id="PUFO01000016">
    <property type="protein sequence ID" value="TDG79955.1"/>
    <property type="molecule type" value="Genomic_DNA"/>
</dbReference>
<dbReference type="NCBIfam" id="TIGR02384">
    <property type="entry name" value="RelB_DinJ"/>
    <property type="match status" value="1"/>
</dbReference>
<keyword evidence="4" id="KW-1185">Reference proteome</keyword>
<reference evidence="3 4" key="1">
    <citation type="journal article" date="2019" name="Appl. Microbiol. Biotechnol.">
        <title>Uncovering carbohydrate metabolism through a genotype-phenotype association study of 56 lactic acid bacteria genomes.</title>
        <authorList>
            <person name="Buron-Moles G."/>
            <person name="Chailyan A."/>
            <person name="Dolejs I."/>
            <person name="Forster J."/>
            <person name="Miks M.H."/>
        </authorList>
    </citation>
    <scope>NUCLEOTIDE SEQUENCE [LARGE SCALE GENOMIC DNA]</scope>
    <source>
        <strain evidence="3 4">ATCC 49373</strain>
    </source>
</reference>
<proteinExistence type="inferred from homology"/>
<protein>
    <submittedName>
        <fullName evidence="3">Uncharacterized protein</fullName>
    </submittedName>
</protein>
<comment type="similarity">
    <text evidence="1">Belongs to the RelB/DinJ antitoxin family.</text>
</comment>
<evidence type="ECO:0000313" key="4">
    <source>
        <dbReference type="Proteomes" id="UP000294854"/>
    </source>
</evidence>